<organism evidence="2 3">
    <name type="scientific">Aquisphaera giovannonii</name>
    <dbReference type="NCBI Taxonomy" id="406548"/>
    <lineage>
        <taxon>Bacteria</taxon>
        <taxon>Pseudomonadati</taxon>
        <taxon>Planctomycetota</taxon>
        <taxon>Planctomycetia</taxon>
        <taxon>Isosphaerales</taxon>
        <taxon>Isosphaeraceae</taxon>
        <taxon>Aquisphaera</taxon>
    </lineage>
</organism>
<keyword evidence="3" id="KW-1185">Reference proteome</keyword>
<keyword evidence="1" id="KW-1133">Transmembrane helix</keyword>
<evidence type="ECO:0008006" key="4">
    <source>
        <dbReference type="Google" id="ProtNLM"/>
    </source>
</evidence>
<proteinExistence type="predicted"/>
<dbReference type="KEGG" id="agv:OJF2_00370"/>
<keyword evidence="1" id="KW-0472">Membrane</keyword>
<name>A0A5B9VTE5_9BACT</name>
<feature type="transmembrane region" description="Helical" evidence="1">
    <location>
        <begin position="26"/>
        <end position="44"/>
    </location>
</feature>
<reference evidence="2 3" key="1">
    <citation type="submission" date="2019-08" db="EMBL/GenBank/DDBJ databases">
        <title>Deep-cultivation of Planctomycetes and their phenomic and genomic characterization uncovers novel biology.</title>
        <authorList>
            <person name="Wiegand S."/>
            <person name="Jogler M."/>
            <person name="Boedeker C."/>
            <person name="Pinto D."/>
            <person name="Vollmers J."/>
            <person name="Rivas-Marin E."/>
            <person name="Kohn T."/>
            <person name="Peeters S.H."/>
            <person name="Heuer A."/>
            <person name="Rast P."/>
            <person name="Oberbeckmann S."/>
            <person name="Bunk B."/>
            <person name="Jeske O."/>
            <person name="Meyerdierks A."/>
            <person name="Storesund J.E."/>
            <person name="Kallscheuer N."/>
            <person name="Luecker S."/>
            <person name="Lage O.M."/>
            <person name="Pohl T."/>
            <person name="Merkel B.J."/>
            <person name="Hornburger P."/>
            <person name="Mueller R.-W."/>
            <person name="Bruemmer F."/>
            <person name="Labrenz M."/>
            <person name="Spormann A.M."/>
            <person name="Op den Camp H."/>
            <person name="Overmann J."/>
            <person name="Amann R."/>
            <person name="Jetten M.S.M."/>
            <person name="Mascher T."/>
            <person name="Medema M.H."/>
            <person name="Devos D.P."/>
            <person name="Kaster A.-K."/>
            <person name="Ovreas L."/>
            <person name="Rohde M."/>
            <person name="Galperin M.Y."/>
            <person name="Jogler C."/>
        </authorList>
    </citation>
    <scope>NUCLEOTIDE SEQUENCE [LARGE SCALE GENOMIC DNA]</scope>
    <source>
        <strain evidence="2 3">OJF2</strain>
    </source>
</reference>
<dbReference type="Proteomes" id="UP000324233">
    <property type="component" value="Chromosome"/>
</dbReference>
<protein>
    <recommendedName>
        <fullName evidence="4">DUF1737 domain-containing protein</fullName>
    </recommendedName>
</protein>
<evidence type="ECO:0000256" key="1">
    <source>
        <dbReference type="SAM" id="Phobius"/>
    </source>
</evidence>
<accession>A0A5B9VTE5</accession>
<gene>
    <name evidence="2" type="ORF">OJF2_00370</name>
</gene>
<dbReference type="RefSeq" id="WP_168221492.1">
    <property type="nucleotide sequence ID" value="NZ_CP042997.1"/>
</dbReference>
<keyword evidence="1" id="KW-0812">Transmembrane</keyword>
<sequence>MQYSVVNTTNLDELIGVVGRSLGEGWVLSGGIAVCVIGDATWYFQAMTHP</sequence>
<dbReference type="AlphaFoldDB" id="A0A5B9VTE5"/>
<evidence type="ECO:0000313" key="2">
    <source>
        <dbReference type="EMBL" id="QEH31572.1"/>
    </source>
</evidence>
<evidence type="ECO:0000313" key="3">
    <source>
        <dbReference type="Proteomes" id="UP000324233"/>
    </source>
</evidence>
<dbReference type="EMBL" id="CP042997">
    <property type="protein sequence ID" value="QEH31572.1"/>
    <property type="molecule type" value="Genomic_DNA"/>
</dbReference>